<evidence type="ECO:0000256" key="1">
    <source>
        <dbReference type="SAM" id="MobiDB-lite"/>
    </source>
</evidence>
<proteinExistence type="predicted"/>
<evidence type="ECO:0000313" key="4">
    <source>
        <dbReference type="Proteomes" id="UP001589703"/>
    </source>
</evidence>
<feature type="region of interest" description="Disordered" evidence="1">
    <location>
        <begin position="35"/>
        <end position="134"/>
    </location>
</feature>
<dbReference type="InterPro" id="IPR045925">
    <property type="entry name" value="DUF6344"/>
</dbReference>
<gene>
    <name evidence="3" type="ORF">ACFFRO_17445</name>
</gene>
<protein>
    <submittedName>
        <fullName evidence="3">DUF6344 domain-containing protein</fullName>
    </submittedName>
</protein>
<keyword evidence="2" id="KW-0732">Signal</keyword>
<feature type="signal peptide" evidence="2">
    <location>
        <begin position="1"/>
        <end position="36"/>
    </location>
</feature>
<evidence type="ECO:0000256" key="2">
    <source>
        <dbReference type="SAM" id="SignalP"/>
    </source>
</evidence>
<organism evidence="3 4">
    <name type="scientific">Streptomyces thermocoprophilus</name>
    <dbReference type="NCBI Taxonomy" id="78356"/>
    <lineage>
        <taxon>Bacteria</taxon>
        <taxon>Bacillati</taxon>
        <taxon>Actinomycetota</taxon>
        <taxon>Actinomycetes</taxon>
        <taxon>Kitasatosporales</taxon>
        <taxon>Streptomycetaceae</taxon>
        <taxon>Streptomyces</taxon>
    </lineage>
</organism>
<accession>A0ABV5VGF6</accession>
<comment type="caution">
    <text evidence="3">The sequence shown here is derived from an EMBL/GenBank/DDBJ whole genome shotgun (WGS) entry which is preliminary data.</text>
</comment>
<dbReference type="RefSeq" id="WP_383225371.1">
    <property type="nucleotide sequence ID" value="NZ_JBHMAR010000020.1"/>
</dbReference>
<feature type="compositionally biased region" description="Polar residues" evidence="1">
    <location>
        <begin position="39"/>
        <end position="63"/>
    </location>
</feature>
<name>A0ABV5VGF6_9ACTN</name>
<keyword evidence="4" id="KW-1185">Reference proteome</keyword>
<dbReference type="Pfam" id="PF19871">
    <property type="entry name" value="DUF6344"/>
    <property type="match status" value="1"/>
</dbReference>
<feature type="compositionally biased region" description="Low complexity" evidence="1">
    <location>
        <begin position="99"/>
        <end position="128"/>
    </location>
</feature>
<dbReference type="EMBL" id="JBHMAR010000020">
    <property type="protein sequence ID" value="MFB9736899.1"/>
    <property type="molecule type" value="Genomic_DNA"/>
</dbReference>
<reference evidence="3 4" key="1">
    <citation type="submission" date="2024-09" db="EMBL/GenBank/DDBJ databases">
        <authorList>
            <person name="Sun Q."/>
            <person name="Mori K."/>
        </authorList>
    </citation>
    <scope>NUCLEOTIDE SEQUENCE [LARGE SCALE GENOMIC DNA]</scope>
    <source>
        <strain evidence="3 4">JCM 10918</strain>
    </source>
</reference>
<dbReference type="Proteomes" id="UP001589703">
    <property type="component" value="Unassembled WGS sequence"/>
</dbReference>
<feature type="chain" id="PRO_5045101002" evidence="2">
    <location>
        <begin position="37"/>
        <end position="134"/>
    </location>
</feature>
<evidence type="ECO:0000313" key="3">
    <source>
        <dbReference type="EMBL" id="MFB9736899.1"/>
    </source>
</evidence>
<sequence length="134" mass="14023">MARNQVKQLWTVIVTAFLALCTALGLVTTNAATAVAQTEPTRNSGTGEAESPQVTIPAQSSRPRSPWSLARALPPTMKQRIHAEAHGKSPSCRHRPLPDADAATTTVPATDAAPAPAAPCDTLTATAPRVPLQR</sequence>